<feature type="region of interest" description="Disordered" evidence="1">
    <location>
        <begin position="219"/>
        <end position="260"/>
    </location>
</feature>
<sequence length="260" mass="28093">MRFAALRDWIYPLAEPLSSDEVNLNKKREQECLDFVSSHSDPQSVVKAYAELERYEAERLERVEARLNTILGLTSITASLLLGGTFVLVNGGLSDSNLWVRSLAGLALLYLNLQIVGSTIAAIRGLTRMTWHAPTIEDLLPSSIIGSRDTNQQLAVRNCERHLHAEQNVNFKVTQMAVAHTAIRNFAAGSALVAMLGFASASIQSPGSAAAKAIRKDPDIQKLLRGPEGPPGPIGPKGEPGISATPIQSPSSDHRASRPR</sequence>
<keyword evidence="4" id="KW-1185">Reference proteome</keyword>
<protein>
    <submittedName>
        <fullName evidence="3">Uncharacterized protein</fullName>
    </submittedName>
</protein>
<reference evidence="3 4" key="1">
    <citation type="submission" date="2020-08" db="EMBL/GenBank/DDBJ databases">
        <title>Genomic Encyclopedia of Type Strains, Phase IV (KMG-IV): sequencing the most valuable type-strain genomes for metagenomic binning, comparative biology and taxonomic classification.</title>
        <authorList>
            <person name="Goeker M."/>
        </authorList>
    </citation>
    <scope>NUCLEOTIDE SEQUENCE [LARGE SCALE GENOMIC DNA]</scope>
    <source>
        <strain evidence="3 4">DSM 103733</strain>
    </source>
</reference>
<dbReference type="AlphaFoldDB" id="A0A841JP38"/>
<dbReference type="EMBL" id="JACHEK010000002">
    <property type="protein sequence ID" value="MBB6143053.1"/>
    <property type="molecule type" value="Genomic_DNA"/>
</dbReference>
<dbReference type="Proteomes" id="UP000538666">
    <property type="component" value="Unassembled WGS sequence"/>
</dbReference>
<feature type="transmembrane region" description="Helical" evidence="2">
    <location>
        <begin position="69"/>
        <end position="93"/>
    </location>
</feature>
<gene>
    <name evidence="3" type="ORF">HNQ77_000997</name>
</gene>
<comment type="caution">
    <text evidence="3">The sequence shown here is derived from an EMBL/GenBank/DDBJ whole genome shotgun (WGS) entry which is preliminary data.</text>
</comment>
<evidence type="ECO:0000313" key="3">
    <source>
        <dbReference type="EMBL" id="MBB6143053.1"/>
    </source>
</evidence>
<evidence type="ECO:0000256" key="2">
    <source>
        <dbReference type="SAM" id="Phobius"/>
    </source>
</evidence>
<evidence type="ECO:0000313" key="4">
    <source>
        <dbReference type="Proteomes" id="UP000538666"/>
    </source>
</evidence>
<evidence type="ECO:0000256" key="1">
    <source>
        <dbReference type="SAM" id="MobiDB-lite"/>
    </source>
</evidence>
<organism evidence="3 4">
    <name type="scientific">Silvibacterium bohemicum</name>
    <dbReference type="NCBI Taxonomy" id="1577686"/>
    <lineage>
        <taxon>Bacteria</taxon>
        <taxon>Pseudomonadati</taxon>
        <taxon>Acidobacteriota</taxon>
        <taxon>Terriglobia</taxon>
        <taxon>Terriglobales</taxon>
        <taxon>Acidobacteriaceae</taxon>
        <taxon>Silvibacterium</taxon>
    </lineage>
</organism>
<keyword evidence="2" id="KW-0472">Membrane</keyword>
<name>A0A841JP38_9BACT</name>
<feature type="transmembrane region" description="Helical" evidence="2">
    <location>
        <begin position="99"/>
        <end position="123"/>
    </location>
</feature>
<accession>A0A841JP38</accession>
<proteinExistence type="predicted"/>
<keyword evidence="2" id="KW-1133">Transmembrane helix</keyword>
<keyword evidence="2" id="KW-0812">Transmembrane</keyword>